<reference evidence="1 2" key="1">
    <citation type="submission" date="2020-04" db="EMBL/GenBank/DDBJ databases">
        <title>Pseudoalteromonas caenipelagi sp. nov., isolated from a tidal flat.</title>
        <authorList>
            <person name="Park S."/>
            <person name="Yoon J.-H."/>
        </authorList>
    </citation>
    <scope>NUCLEOTIDE SEQUENCE [LARGE SCALE GENOMIC DNA]</scope>
    <source>
        <strain evidence="1 2">JBTF-M23</strain>
    </source>
</reference>
<dbReference type="RefSeq" id="WP_171625943.1">
    <property type="nucleotide sequence ID" value="NZ_JABBPG010000003.1"/>
</dbReference>
<name>A0A849VBY0_9GAMM</name>
<proteinExistence type="predicted"/>
<dbReference type="Proteomes" id="UP000586305">
    <property type="component" value="Unassembled WGS sequence"/>
</dbReference>
<protein>
    <submittedName>
        <fullName evidence="1">Uncharacterized protein</fullName>
    </submittedName>
</protein>
<dbReference type="AlphaFoldDB" id="A0A849VBY0"/>
<accession>A0A849VBY0</accession>
<organism evidence="1 2">
    <name type="scientific">Pseudoalteromonas caenipelagi</name>
    <dbReference type="NCBI Taxonomy" id="2726988"/>
    <lineage>
        <taxon>Bacteria</taxon>
        <taxon>Pseudomonadati</taxon>
        <taxon>Pseudomonadota</taxon>
        <taxon>Gammaproteobacteria</taxon>
        <taxon>Alteromonadales</taxon>
        <taxon>Pseudoalteromonadaceae</taxon>
        <taxon>Pseudoalteromonas</taxon>
    </lineage>
</organism>
<keyword evidence="2" id="KW-1185">Reference proteome</keyword>
<gene>
    <name evidence="1" type="ORF">HG263_10040</name>
</gene>
<evidence type="ECO:0000313" key="1">
    <source>
        <dbReference type="EMBL" id="NOU50872.1"/>
    </source>
</evidence>
<sequence>MATALKMDLSLYQCPQFFVQFKWQLKQAQQQQAEKVQFYYLREQDIGDIVRYLEQHKFTYSHHQGTEPFLEVSIDHV</sequence>
<evidence type="ECO:0000313" key="2">
    <source>
        <dbReference type="Proteomes" id="UP000586305"/>
    </source>
</evidence>
<comment type="caution">
    <text evidence="1">The sequence shown here is derived from an EMBL/GenBank/DDBJ whole genome shotgun (WGS) entry which is preliminary data.</text>
</comment>
<dbReference type="EMBL" id="JABBPG010000003">
    <property type="protein sequence ID" value="NOU50872.1"/>
    <property type="molecule type" value="Genomic_DNA"/>
</dbReference>